<evidence type="ECO:0000256" key="1">
    <source>
        <dbReference type="ARBA" id="ARBA00001962"/>
    </source>
</evidence>
<evidence type="ECO:0000256" key="2">
    <source>
        <dbReference type="ARBA" id="ARBA00007358"/>
    </source>
</evidence>
<dbReference type="GO" id="GO:0046872">
    <property type="term" value="F:metal ion binding"/>
    <property type="evidence" value="ECO:0007669"/>
    <property type="project" value="InterPro"/>
</dbReference>
<dbReference type="STRING" id="1121922.GCA_000428905_03467"/>
<dbReference type="InterPro" id="IPR001670">
    <property type="entry name" value="ADH_Fe/GldA"/>
</dbReference>
<dbReference type="RefSeq" id="WP_006008541.1">
    <property type="nucleotide sequence ID" value="NZ_AUAV01000022.1"/>
</dbReference>
<protein>
    <submittedName>
        <fullName evidence="7">Maleylacetate reductase 1</fullName>
    </submittedName>
</protein>
<feature type="domain" description="Fe-containing alcohol dehydrogenase-like C-terminal" evidence="6">
    <location>
        <begin position="208"/>
        <end position="393"/>
    </location>
</feature>
<dbReference type="PANTHER" id="PTHR11496">
    <property type="entry name" value="ALCOHOL DEHYDROGENASE"/>
    <property type="match status" value="1"/>
</dbReference>
<keyword evidence="8" id="KW-1185">Reference proteome</keyword>
<gene>
    <name evidence="7" type="ORF">GPAL_0326</name>
</gene>
<feature type="domain" description="Alcohol dehydrogenase iron-type/glycerol dehydrogenase GldA" evidence="5">
    <location>
        <begin position="14"/>
        <end position="195"/>
    </location>
</feature>
<name>K6YTB2_9ALTE</name>
<sequence>MSGSHQVILAATEQVMFGRPASECVKELVQQHDFRRVLILASRSLKNNTSAIADIELALGERHAVTIDGIKPHAPRVDVVRVADAARKVNADLILTVGGGSVTDAGKIAALLVKHNVTDISQMEALRINVTDTGDWLNPLDNMADAGPDIATICIPTTLSGGEFNPLSGATDEVSGHKQAYMHRNMAPKAIILDPAITVHTPEWLWLSTGVRSVDHCVETLASHLSNDFADGLASNALQMLAKGLKQVKENPEDLDARLKCQMGAWQSMVPIIGGVPMGASHAIGHILGGACDVPHGYTSCVMSPYVLKWNESHSASRQVRISEALGAGEKTASQALDELIRFLGMPRTLAEVGVSEDKFDMVASLTLEDIWGRTNPRPVEGAHNIKEILRMAM</sequence>
<evidence type="ECO:0000313" key="7">
    <source>
        <dbReference type="EMBL" id="GAC27206.1"/>
    </source>
</evidence>
<dbReference type="Pfam" id="PF25137">
    <property type="entry name" value="ADH_Fe_C"/>
    <property type="match status" value="1"/>
</dbReference>
<evidence type="ECO:0000259" key="5">
    <source>
        <dbReference type="Pfam" id="PF00465"/>
    </source>
</evidence>
<dbReference type="EMBL" id="BAEQ01000007">
    <property type="protein sequence ID" value="GAC27206.1"/>
    <property type="molecule type" value="Genomic_DNA"/>
</dbReference>
<dbReference type="AlphaFoldDB" id="K6YTB2"/>
<evidence type="ECO:0000256" key="4">
    <source>
        <dbReference type="ARBA" id="ARBA00023027"/>
    </source>
</evidence>
<evidence type="ECO:0000313" key="8">
    <source>
        <dbReference type="Proteomes" id="UP000006251"/>
    </source>
</evidence>
<dbReference type="CDD" id="cd08192">
    <property type="entry name" value="MAR-like"/>
    <property type="match status" value="1"/>
</dbReference>
<dbReference type="OrthoDB" id="9815791at2"/>
<dbReference type="PANTHER" id="PTHR11496:SF102">
    <property type="entry name" value="ALCOHOL DEHYDROGENASE 4"/>
    <property type="match status" value="1"/>
</dbReference>
<comment type="cofactor">
    <cofactor evidence="1">
        <name>Fe cation</name>
        <dbReference type="ChEBI" id="CHEBI:24875"/>
    </cofactor>
</comment>
<dbReference type="Proteomes" id="UP000006251">
    <property type="component" value="Unassembled WGS sequence"/>
</dbReference>
<dbReference type="Gene3D" id="1.20.1090.10">
    <property type="entry name" value="Dehydroquinate synthase-like - alpha domain"/>
    <property type="match status" value="1"/>
</dbReference>
<comment type="caution">
    <text evidence="7">The sequence shown here is derived from an EMBL/GenBank/DDBJ whole genome shotgun (WGS) entry which is preliminary data.</text>
</comment>
<dbReference type="SUPFAM" id="SSF56796">
    <property type="entry name" value="Dehydroquinate synthase-like"/>
    <property type="match status" value="1"/>
</dbReference>
<dbReference type="Pfam" id="PF00465">
    <property type="entry name" value="Fe-ADH"/>
    <property type="match status" value="1"/>
</dbReference>
<evidence type="ECO:0000259" key="6">
    <source>
        <dbReference type="Pfam" id="PF25137"/>
    </source>
</evidence>
<dbReference type="GO" id="GO:0004022">
    <property type="term" value="F:alcohol dehydrogenase (NAD+) activity"/>
    <property type="evidence" value="ECO:0007669"/>
    <property type="project" value="TreeGrafter"/>
</dbReference>
<proteinExistence type="inferred from homology"/>
<evidence type="ECO:0000256" key="3">
    <source>
        <dbReference type="ARBA" id="ARBA00023002"/>
    </source>
</evidence>
<dbReference type="PROSITE" id="PS00060">
    <property type="entry name" value="ADH_IRON_2"/>
    <property type="match status" value="1"/>
</dbReference>
<reference evidence="8" key="1">
    <citation type="journal article" date="2014" name="Environ. Microbiol.">
        <title>Comparative genomics of the marine bacterial genus Glaciecola reveals the high degree of genomic diversity and genomic characteristic for cold adaptation.</title>
        <authorList>
            <person name="Qin Q.L."/>
            <person name="Xie B.B."/>
            <person name="Yu Y."/>
            <person name="Shu Y.L."/>
            <person name="Rong J.C."/>
            <person name="Zhang Y.J."/>
            <person name="Zhao D.L."/>
            <person name="Chen X.L."/>
            <person name="Zhang X.Y."/>
            <person name="Chen B."/>
            <person name="Zhou B.C."/>
            <person name="Zhang Y.Z."/>
        </authorList>
    </citation>
    <scope>NUCLEOTIDE SEQUENCE [LARGE SCALE GENOMIC DNA]</scope>
    <source>
        <strain evidence="8">ACAM 615</strain>
    </source>
</reference>
<accession>K6YTB2</accession>
<dbReference type="Gene3D" id="3.40.50.1970">
    <property type="match status" value="1"/>
</dbReference>
<organism evidence="7 8">
    <name type="scientific">Brumicola pallidula DSM 14239 = ACAM 615</name>
    <dbReference type="NCBI Taxonomy" id="1121922"/>
    <lineage>
        <taxon>Bacteria</taxon>
        <taxon>Pseudomonadati</taxon>
        <taxon>Pseudomonadota</taxon>
        <taxon>Gammaproteobacteria</taxon>
        <taxon>Alteromonadales</taxon>
        <taxon>Alteromonadaceae</taxon>
        <taxon>Brumicola</taxon>
    </lineage>
</organism>
<dbReference type="InterPro" id="IPR018211">
    <property type="entry name" value="ADH_Fe_CS"/>
</dbReference>
<keyword evidence="3" id="KW-0560">Oxidoreductase</keyword>
<keyword evidence="4" id="KW-0520">NAD</keyword>
<dbReference type="InterPro" id="IPR039697">
    <property type="entry name" value="Alcohol_dehydrogenase_Fe"/>
</dbReference>
<dbReference type="InterPro" id="IPR056798">
    <property type="entry name" value="ADH_Fe_C"/>
</dbReference>
<comment type="similarity">
    <text evidence="2">Belongs to the iron-containing alcohol dehydrogenase family.</text>
</comment>